<sequence length="35" mass="4056">MAVIPFSRASRFNGCNCVWWAENRRSTSAFLTSWC</sequence>
<proteinExistence type="predicted"/>
<accession>A0A0E9Q8J0</accession>
<dbReference type="EMBL" id="GBXM01096159">
    <property type="protein sequence ID" value="JAH12418.1"/>
    <property type="molecule type" value="Transcribed_RNA"/>
</dbReference>
<evidence type="ECO:0000313" key="1">
    <source>
        <dbReference type="EMBL" id="JAH12418.1"/>
    </source>
</evidence>
<organism evidence="1">
    <name type="scientific">Anguilla anguilla</name>
    <name type="common">European freshwater eel</name>
    <name type="synonym">Muraena anguilla</name>
    <dbReference type="NCBI Taxonomy" id="7936"/>
    <lineage>
        <taxon>Eukaryota</taxon>
        <taxon>Metazoa</taxon>
        <taxon>Chordata</taxon>
        <taxon>Craniata</taxon>
        <taxon>Vertebrata</taxon>
        <taxon>Euteleostomi</taxon>
        <taxon>Actinopterygii</taxon>
        <taxon>Neopterygii</taxon>
        <taxon>Teleostei</taxon>
        <taxon>Anguilliformes</taxon>
        <taxon>Anguillidae</taxon>
        <taxon>Anguilla</taxon>
    </lineage>
</organism>
<reference evidence="1" key="1">
    <citation type="submission" date="2014-11" db="EMBL/GenBank/DDBJ databases">
        <authorList>
            <person name="Amaro Gonzalez C."/>
        </authorList>
    </citation>
    <scope>NUCLEOTIDE SEQUENCE</scope>
</reference>
<dbReference type="AlphaFoldDB" id="A0A0E9Q8J0"/>
<name>A0A0E9Q8J0_ANGAN</name>
<reference evidence="1" key="2">
    <citation type="journal article" date="2015" name="Fish Shellfish Immunol.">
        <title>Early steps in the European eel (Anguilla anguilla)-Vibrio vulnificus interaction in the gills: Role of the RtxA13 toxin.</title>
        <authorList>
            <person name="Callol A."/>
            <person name="Pajuelo D."/>
            <person name="Ebbesson L."/>
            <person name="Teles M."/>
            <person name="MacKenzie S."/>
            <person name="Amaro C."/>
        </authorList>
    </citation>
    <scope>NUCLEOTIDE SEQUENCE</scope>
</reference>
<protein>
    <submittedName>
        <fullName evidence="1">Uncharacterized protein</fullName>
    </submittedName>
</protein>